<dbReference type="Proteomes" id="UP000095464">
    <property type="component" value="Unassembled WGS sequence"/>
</dbReference>
<organism evidence="1 2">
    <name type="scientific">Staphylococcus equorum</name>
    <dbReference type="NCBI Taxonomy" id="246432"/>
    <lineage>
        <taxon>Bacteria</taxon>
        <taxon>Bacillati</taxon>
        <taxon>Bacillota</taxon>
        <taxon>Bacilli</taxon>
        <taxon>Bacillales</taxon>
        <taxon>Staphylococcaceae</taxon>
        <taxon>Staphylococcus</taxon>
    </lineage>
</organism>
<evidence type="ECO:0000313" key="2">
    <source>
        <dbReference type="Proteomes" id="UP000095464"/>
    </source>
</evidence>
<gene>
    <name evidence="1" type="ORF">ASS94_00145</name>
</gene>
<dbReference type="EMBL" id="LNPX01000001">
    <property type="protein sequence ID" value="OEK59109.1"/>
    <property type="molecule type" value="Genomic_DNA"/>
</dbReference>
<evidence type="ECO:0000313" key="1">
    <source>
        <dbReference type="EMBL" id="OEK59109.1"/>
    </source>
</evidence>
<reference evidence="2" key="1">
    <citation type="submission" date="2015-11" db="EMBL/GenBank/DDBJ databases">
        <title>Genomic diversity of Staphylococcus saprophyticus strains from urinary tract infections, animal surfaces, and fermented foods.</title>
        <authorList>
            <person name="Wolfe B.E."/>
        </authorList>
    </citation>
    <scope>NUCLEOTIDE SEQUENCE [LARGE SCALE GENOMIC DNA]</scope>
    <source>
        <strain evidence="2">738_7</strain>
    </source>
</reference>
<proteinExistence type="predicted"/>
<accession>A0AAP7IGB3</accession>
<name>A0AAP7IGB3_9STAP</name>
<sequence length="66" mass="7741">MQQYHKFIIDNGIEKREVASTTIQSLADQIKKSLYEKYKYANNMKIYYKYGTACTNILKQTPRAVS</sequence>
<protein>
    <submittedName>
        <fullName evidence="1">Uncharacterized protein</fullName>
    </submittedName>
</protein>
<dbReference type="RefSeq" id="WP_069854235.1">
    <property type="nucleotide sequence ID" value="NZ_LNPX01000001.1"/>
</dbReference>
<comment type="caution">
    <text evidence="1">The sequence shown here is derived from an EMBL/GenBank/DDBJ whole genome shotgun (WGS) entry which is preliminary data.</text>
</comment>
<dbReference type="AlphaFoldDB" id="A0AAP7IGB3"/>